<evidence type="ECO:0000256" key="4">
    <source>
        <dbReference type="ARBA" id="ARBA00022448"/>
    </source>
</evidence>
<evidence type="ECO:0000259" key="17">
    <source>
        <dbReference type="PROSITE" id="PS51007"/>
    </source>
</evidence>
<evidence type="ECO:0000256" key="7">
    <source>
        <dbReference type="ARBA" id="ARBA00022692"/>
    </source>
</evidence>
<evidence type="ECO:0000256" key="1">
    <source>
        <dbReference type="ARBA" id="ARBA00002555"/>
    </source>
</evidence>
<evidence type="ECO:0000256" key="3">
    <source>
        <dbReference type="ARBA" id="ARBA00006488"/>
    </source>
</evidence>
<organism evidence="18 19">
    <name type="scientific">Nicrophorus vespilloides</name>
    <name type="common">Boreal carrion beetle</name>
    <dbReference type="NCBI Taxonomy" id="110193"/>
    <lineage>
        <taxon>Eukaryota</taxon>
        <taxon>Metazoa</taxon>
        <taxon>Ecdysozoa</taxon>
        <taxon>Arthropoda</taxon>
        <taxon>Hexapoda</taxon>
        <taxon>Insecta</taxon>
        <taxon>Pterygota</taxon>
        <taxon>Neoptera</taxon>
        <taxon>Endopterygota</taxon>
        <taxon>Coleoptera</taxon>
        <taxon>Polyphaga</taxon>
        <taxon>Staphyliniformia</taxon>
        <taxon>Silphidae</taxon>
        <taxon>Nicrophorinae</taxon>
        <taxon>Nicrophorus</taxon>
    </lineage>
</organism>
<dbReference type="InterPro" id="IPR009056">
    <property type="entry name" value="Cyt_c-like_dom"/>
</dbReference>
<dbReference type="PANTHER" id="PTHR10266">
    <property type="entry name" value="CYTOCHROME C1"/>
    <property type="match status" value="1"/>
</dbReference>
<feature type="domain" description="Cytochrome c" evidence="17">
    <location>
        <begin position="90"/>
        <end position="242"/>
    </location>
</feature>
<evidence type="ECO:0000256" key="15">
    <source>
        <dbReference type="PROSITE-ProRule" id="PRU00433"/>
    </source>
</evidence>
<keyword evidence="13" id="KW-0496">Mitochondrion</keyword>
<accession>A0ABM1MK58</accession>
<dbReference type="PRINTS" id="PR00603">
    <property type="entry name" value="CYTOCHROMEC1"/>
</dbReference>
<comment type="function">
    <text evidence="1">Electron carrier protein. The oxidized form of the cytochrome c heme group can accept an electron from the heme group of the cytochrome c1 subunit of cytochrome reductase. Cytochrome c then transfers this electron to the cytochrome oxidase complex, the final protein carrier in the mitochondrial electron-transport chain.</text>
</comment>
<dbReference type="PANTHER" id="PTHR10266:SF3">
    <property type="entry name" value="CYTOCHROME C1, HEME PROTEIN, MITOCHONDRIAL"/>
    <property type="match status" value="1"/>
</dbReference>
<keyword evidence="11 16" id="KW-1133">Transmembrane helix</keyword>
<keyword evidence="9" id="KW-0999">Mitochondrion inner membrane</keyword>
<dbReference type="InterPro" id="IPR036909">
    <property type="entry name" value="Cyt_c-like_dom_sf"/>
</dbReference>
<evidence type="ECO:0000256" key="10">
    <source>
        <dbReference type="ARBA" id="ARBA00022982"/>
    </source>
</evidence>
<sequence length="307" mass="33754">MAATVGRICAGAGLLKTSNGAVFNQINAFSTTREWSKGRRMVLATVGALAGGAGALMFALDQSVKASDLELHPPKNPWSHSGLINSLDHSSVRRGYEVYKQVCAACHSMKYIAYRNLIGVSHTEDEAKAEAAEMMVTDGPDEAGNMFQRPGKLSDYFPNPYANEEAARAANNGAFPPDLSYIVSARHGGEDYIFSLLTGYCDAPAGIVLREGQYYNPYFPGGAISMAQALYNEVLEYEDGTPATASQLAKDVATFLKWTAEPEHDDRKRMLIKAAGMFSFLLVVTYYLKRHKWTNIKTRKIEFKPRK</sequence>
<feature type="transmembrane region" description="Helical" evidence="16">
    <location>
        <begin position="41"/>
        <end position="60"/>
    </location>
</feature>
<dbReference type="InterPro" id="IPR002326">
    <property type="entry name" value="Cyt_c1"/>
</dbReference>
<dbReference type="SUPFAM" id="SSF46626">
    <property type="entry name" value="Cytochrome c"/>
    <property type="match status" value="1"/>
</dbReference>
<dbReference type="Proteomes" id="UP000695000">
    <property type="component" value="Unplaced"/>
</dbReference>
<keyword evidence="7 16" id="KW-0812">Transmembrane</keyword>
<evidence type="ECO:0000313" key="18">
    <source>
        <dbReference type="Proteomes" id="UP000695000"/>
    </source>
</evidence>
<dbReference type="Gene3D" id="1.20.5.100">
    <property type="entry name" value="Cytochrome c1, transmembrane anchor, C-terminal"/>
    <property type="match status" value="1"/>
</dbReference>
<keyword evidence="10" id="KW-0249">Electron transport</keyword>
<evidence type="ECO:0000256" key="2">
    <source>
        <dbReference type="ARBA" id="ARBA00004273"/>
    </source>
</evidence>
<keyword evidence="4" id="KW-0813">Transport</keyword>
<dbReference type="InterPro" id="IPR021157">
    <property type="entry name" value="Cyt_c1_TM_anchor_C"/>
</dbReference>
<dbReference type="SUPFAM" id="SSF81496">
    <property type="entry name" value="Cytochrome c1 subunit of cytochrome bc1 complex (Ubiquinol-cytochrome c reductase), transmembrane anchor"/>
    <property type="match status" value="1"/>
</dbReference>
<keyword evidence="5 15" id="KW-0349">Heme</keyword>
<keyword evidence="6" id="KW-0679">Respiratory chain</keyword>
<evidence type="ECO:0000256" key="14">
    <source>
        <dbReference type="ARBA" id="ARBA00023136"/>
    </source>
</evidence>
<evidence type="ECO:0000256" key="11">
    <source>
        <dbReference type="ARBA" id="ARBA00022989"/>
    </source>
</evidence>
<keyword evidence="18" id="KW-1185">Reference proteome</keyword>
<comment type="subcellular location">
    <subcellularLocation>
        <location evidence="2">Mitochondrion inner membrane</location>
    </subcellularLocation>
</comment>
<evidence type="ECO:0000313" key="19">
    <source>
        <dbReference type="RefSeq" id="XP_017774958.1"/>
    </source>
</evidence>
<reference evidence="19" key="1">
    <citation type="submission" date="2025-08" db="UniProtKB">
        <authorList>
            <consortium name="RefSeq"/>
        </authorList>
    </citation>
    <scope>IDENTIFICATION</scope>
    <source>
        <tissue evidence="19">Whole Larva</tissue>
    </source>
</reference>
<feature type="transmembrane region" description="Helical" evidence="16">
    <location>
        <begin position="270"/>
        <end position="288"/>
    </location>
</feature>
<gene>
    <name evidence="19" type="primary">LOC108561503</name>
</gene>
<evidence type="ECO:0000256" key="16">
    <source>
        <dbReference type="SAM" id="Phobius"/>
    </source>
</evidence>
<name>A0ABM1MK58_NICVS</name>
<protein>
    <submittedName>
        <fullName evidence="19">Cytochrome c1, heme protein, mitochondrial</fullName>
    </submittedName>
</protein>
<evidence type="ECO:0000256" key="12">
    <source>
        <dbReference type="ARBA" id="ARBA00023004"/>
    </source>
</evidence>
<evidence type="ECO:0000256" key="5">
    <source>
        <dbReference type="ARBA" id="ARBA00022617"/>
    </source>
</evidence>
<dbReference type="Gene3D" id="1.10.760.10">
    <property type="entry name" value="Cytochrome c-like domain"/>
    <property type="match status" value="1"/>
</dbReference>
<dbReference type="PROSITE" id="PS51007">
    <property type="entry name" value="CYTC"/>
    <property type="match status" value="1"/>
</dbReference>
<dbReference type="RefSeq" id="XP_017774958.1">
    <property type="nucleotide sequence ID" value="XM_017919469.1"/>
</dbReference>
<comment type="similarity">
    <text evidence="3">Belongs to the cytochrome c family.</text>
</comment>
<evidence type="ECO:0000256" key="13">
    <source>
        <dbReference type="ARBA" id="ARBA00023128"/>
    </source>
</evidence>
<proteinExistence type="inferred from homology"/>
<evidence type="ECO:0000256" key="9">
    <source>
        <dbReference type="ARBA" id="ARBA00022792"/>
    </source>
</evidence>
<evidence type="ECO:0000256" key="6">
    <source>
        <dbReference type="ARBA" id="ARBA00022660"/>
    </source>
</evidence>
<evidence type="ECO:0000256" key="8">
    <source>
        <dbReference type="ARBA" id="ARBA00022723"/>
    </source>
</evidence>
<dbReference type="Pfam" id="PF02167">
    <property type="entry name" value="Cytochrom_C1"/>
    <property type="match status" value="1"/>
</dbReference>
<keyword evidence="14 16" id="KW-0472">Membrane</keyword>
<keyword evidence="12 15" id="KW-0408">Iron</keyword>
<dbReference type="GeneID" id="108561503"/>
<keyword evidence="8 15" id="KW-0479">Metal-binding</keyword>